<dbReference type="GO" id="GO:0016020">
    <property type="term" value="C:membrane"/>
    <property type="evidence" value="ECO:0007669"/>
    <property type="project" value="TreeGrafter"/>
</dbReference>
<evidence type="ECO:0000256" key="3">
    <source>
        <dbReference type="ARBA" id="ARBA00022801"/>
    </source>
</evidence>
<proteinExistence type="inferred from homology"/>
<dbReference type="PANTHER" id="PTHR22726:SF1">
    <property type="entry name" value="METALLOENDOPEPTIDASE OMA1, MITOCHONDRIAL"/>
    <property type="match status" value="1"/>
</dbReference>
<keyword evidence="9" id="KW-1185">Reference proteome</keyword>
<protein>
    <submittedName>
        <fullName evidence="8">Peptidase M48, Ste24p</fullName>
    </submittedName>
</protein>
<comment type="cofactor">
    <cofactor evidence="6">
        <name>Zn(2+)</name>
        <dbReference type="ChEBI" id="CHEBI:29105"/>
    </cofactor>
    <text evidence="6">Binds 1 zinc ion per subunit.</text>
</comment>
<keyword evidence="5 6" id="KW-0482">Metalloprotease</keyword>
<dbReference type="GO" id="GO:0004222">
    <property type="term" value="F:metalloendopeptidase activity"/>
    <property type="evidence" value="ECO:0007669"/>
    <property type="project" value="InterPro"/>
</dbReference>
<evidence type="ECO:0000256" key="1">
    <source>
        <dbReference type="ARBA" id="ARBA00022670"/>
    </source>
</evidence>
<evidence type="ECO:0000256" key="4">
    <source>
        <dbReference type="ARBA" id="ARBA00022833"/>
    </source>
</evidence>
<dbReference type="KEGG" id="mcn:Mcup_1878"/>
<accession>F4G193</accession>
<keyword evidence="3 6" id="KW-0378">Hydrolase</keyword>
<feature type="domain" description="Peptidase M48" evidence="7">
    <location>
        <begin position="38"/>
        <end position="175"/>
    </location>
</feature>
<organism evidence="8 9">
    <name type="scientific">Metallosphaera cuprina (strain Ar-4)</name>
    <dbReference type="NCBI Taxonomy" id="1006006"/>
    <lineage>
        <taxon>Archaea</taxon>
        <taxon>Thermoproteota</taxon>
        <taxon>Thermoprotei</taxon>
        <taxon>Sulfolobales</taxon>
        <taxon>Sulfolobaceae</taxon>
        <taxon>Metallosphaera</taxon>
    </lineage>
</organism>
<evidence type="ECO:0000256" key="5">
    <source>
        <dbReference type="ARBA" id="ARBA00023049"/>
    </source>
</evidence>
<dbReference type="InterPro" id="IPR051156">
    <property type="entry name" value="Mito/Outer_Membr_Metalloprot"/>
</dbReference>
<evidence type="ECO:0000259" key="7">
    <source>
        <dbReference type="Pfam" id="PF01435"/>
    </source>
</evidence>
<dbReference type="PATRIC" id="fig|1006006.8.peg.1882"/>
<dbReference type="STRING" id="1006006.Mcup_1878"/>
<dbReference type="PANTHER" id="PTHR22726">
    <property type="entry name" value="METALLOENDOPEPTIDASE OMA1"/>
    <property type="match status" value="1"/>
</dbReference>
<evidence type="ECO:0000313" key="8">
    <source>
        <dbReference type="EMBL" id="AEB95980.1"/>
    </source>
</evidence>
<dbReference type="GO" id="GO:0051603">
    <property type="term" value="P:proteolysis involved in protein catabolic process"/>
    <property type="evidence" value="ECO:0007669"/>
    <property type="project" value="TreeGrafter"/>
</dbReference>
<comment type="similarity">
    <text evidence="6">Belongs to the peptidase M48 family.</text>
</comment>
<keyword evidence="1 6" id="KW-0645">Protease</keyword>
<keyword evidence="2" id="KW-0479">Metal-binding</keyword>
<dbReference type="eggNOG" id="arCOG01333">
    <property type="taxonomic scope" value="Archaea"/>
</dbReference>
<reference evidence="8 9" key="1">
    <citation type="journal article" date="2011" name="J. Bacteriol.">
        <title>Complete genome sequence of Metallosphaera cuprina, a metal sulfide-oxidizing archaeon from a hot spring.</title>
        <authorList>
            <person name="Liu L.J."/>
            <person name="You X.Y."/>
            <person name="Zheng H."/>
            <person name="Wang S."/>
            <person name="Jiang C.Y."/>
            <person name="Liu S.J."/>
        </authorList>
    </citation>
    <scope>NUCLEOTIDE SEQUENCE [LARGE SCALE GENOMIC DNA]</scope>
    <source>
        <strain evidence="8 9">Ar-4</strain>
    </source>
</reference>
<dbReference type="Gene3D" id="3.30.2010.10">
    <property type="entry name" value="Metalloproteases ('zincins'), catalytic domain"/>
    <property type="match status" value="1"/>
</dbReference>
<keyword evidence="4 6" id="KW-0862">Zinc</keyword>
<evidence type="ECO:0000256" key="6">
    <source>
        <dbReference type="RuleBase" id="RU003983"/>
    </source>
</evidence>
<dbReference type="HOGENOM" id="CLU_1529223_0_0_2"/>
<dbReference type="GO" id="GO:0046872">
    <property type="term" value="F:metal ion binding"/>
    <property type="evidence" value="ECO:0007669"/>
    <property type="project" value="UniProtKB-KW"/>
</dbReference>
<name>F4G193_METCR</name>
<dbReference type="EMBL" id="CP002656">
    <property type="protein sequence ID" value="AEB95980.1"/>
    <property type="molecule type" value="Genomic_DNA"/>
</dbReference>
<dbReference type="InterPro" id="IPR001915">
    <property type="entry name" value="Peptidase_M48"/>
</dbReference>
<gene>
    <name evidence="8" type="ordered locus">Mcup_1878</name>
</gene>
<sequence>MALFYIIIPAIMVKRYHDLDSISINQLEEKSGVKIKVKVNSDDSVNAFSLPNRVVIVTRALLNNENDLQAALAHEIGHIKGKHHIKTFLMLIGLTIISIYVILDYNLLLGIGTVLLEIIISKFVSRYFEYSADRYAVTLVGRDQYLKLLTSYGNLEEKSSIFSTHPAVINRLKKI</sequence>
<dbReference type="Proteomes" id="UP000007812">
    <property type="component" value="Chromosome"/>
</dbReference>
<evidence type="ECO:0000256" key="2">
    <source>
        <dbReference type="ARBA" id="ARBA00022723"/>
    </source>
</evidence>
<dbReference type="Pfam" id="PF01435">
    <property type="entry name" value="Peptidase_M48"/>
    <property type="match status" value="1"/>
</dbReference>
<dbReference type="AlphaFoldDB" id="F4G193"/>
<evidence type="ECO:0000313" key="9">
    <source>
        <dbReference type="Proteomes" id="UP000007812"/>
    </source>
</evidence>